<evidence type="ECO:0000256" key="1">
    <source>
        <dbReference type="SAM" id="MobiDB-lite"/>
    </source>
</evidence>
<name>A0A0A8YYN7_ARUDO</name>
<reference evidence="2" key="1">
    <citation type="submission" date="2014-09" db="EMBL/GenBank/DDBJ databases">
        <authorList>
            <person name="Magalhaes I.L.F."/>
            <person name="Oliveira U."/>
            <person name="Santos F.R."/>
            <person name="Vidigal T.H.D.A."/>
            <person name="Brescovit A.D."/>
            <person name="Santos A.J."/>
        </authorList>
    </citation>
    <scope>NUCLEOTIDE SEQUENCE</scope>
    <source>
        <tissue evidence="2">Shoot tissue taken approximately 20 cm above the soil surface</tissue>
    </source>
</reference>
<reference evidence="2" key="2">
    <citation type="journal article" date="2015" name="Data Brief">
        <title>Shoot transcriptome of the giant reed, Arundo donax.</title>
        <authorList>
            <person name="Barrero R.A."/>
            <person name="Guerrero F.D."/>
            <person name="Moolhuijzen P."/>
            <person name="Goolsby J.A."/>
            <person name="Tidwell J."/>
            <person name="Bellgard S.E."/>
            <person name="Bellgard M.I."/>
        </authorList>
    </citation>
    <scope>NUCLEOTIDE SEQUENCE</scope>
    <source>
        <tissue evidence="2">Shoot tissue taken approximately 20 cm above the soil surface</tissue>
    </source>
</reference>
<dbReference type="AlphaFoldDB" id="A0A0A8YYN7"/>
<proteinExistence type="predicted"/>
<protein>
    <submittedName>
        <fullName evidence="2">Uncharacterized protein</fullName>
    </submittedName>
</protein>
<dbReference type="EMBL" id="GBRH01267357">
    <property type="protein sequence ID" value="JAD30538.1"/>
    <property type="molecule type" value="Transcribed_RNA"/>
</dbReference>
<feature type="compositionally biased region" description="Polar residues" evidence="1">
    <location>
        <begin position="1"/>
        <end position="23"/>
    </location>
</feature>
<evidence type="ECO:0000313" key="2">
    <source>
        <dbReference type="EMBL" id="JAD30538.1"/>
    </source>
</evidence>
<accession>A0A0A8YYN7</accession>
<feature type="region of interest" description="Disordered" evidence="1">
    <location>
        <begin position="1"/>
        <end position="29"/>
    </location>
</feature>
<sequence length="29" mass="3196">MSRPSNAKSLSNIREESISQASMLTRVMA</sequence>
<organism evidence="2">
    <name type="scientific">Arundo donax</name>
    <name type="common">Giant reed</name>
    <name type="synonym">Donax arundinaceus</name>
    <dbReference type="NCBI Taxonomy" id="35708"/>
    <lineage>
        <taxon>Eukaryota</taxon>
        <taxon>Viridiplantae</taxon>
        <taxon>Streptophyta</taxon>
        <taxon>Embryophyta</taxon>
        <taxon>Tracheophyta</taxon>
        <taxon>Spermatophyta</taxon>
        <taxon>Magnoliopsida</taxon>
        <taxon>Liliopsida</taxon>
        <taxon>Poales</taxon>
        <taxon>Poaceae</taxon>
        <taxon>PACMAD clade</taxon>
        <taxon>Arundinoideae</taxon>
        <taxon>Arundineae</taxon>
        <taxon>Arundo</taxon>
    </lineage>
</organism>